<keyword evidence="10" id="KW-1185">Reference proteome</keyword>
<name>A0ABM0QTP5_GALVR</name>
<dbReference type="Proteomes" id="UP000694923">
    <property type="component" value="Unplaced"/>
</dbReference>
<evidence type="ECO:0000313" key="10">
    <source>
        <dbReference type="Proteomes" id="UP000694923"/>
    </source>
</evidence>
<keyword evidence="4" id="KW-0964">Secreted</keyword>
<sequence length="119" mass="12933">MKLTVTLTLVMLALCCSPASTDVCPAFLQVIETIFLGTLSTYQAAVQPFSPDKDMQDAGIQLKRLVDTLPQQAKDSILKLTEKIVRSPQCTQELGIQSPSDLEAEDSQTLKLLPQPLAS</sequence>
<evidence type="ECO:0000256" key="5">
    <source>
        <dbReference type="ARBA" id="ARBA00023005"/>
    </source>
</evidence>
<dbReference type="InterPro" id="IPR035960">
    <property type="entry name" value="Secretoglobin_sf"/>
</dbReference>
<dbReference type="PANTHER" id="PTHR10136">
    <property type="entry name" value="SECRETOGLOBIN FAMILY 1 MEMBER"/>
    <property type="match status" value="1"/>
</dbReference>
<keyword evidence="5" id="KW-0593">Phospholipase A2 inhibitor</keyword>
<comment type="similarity">
    <text evidence="2">Belongs to the secretoglobin family.</text>
</comment>
<evidence type="ECO:0000256" key="2">
    <source>
        <dbReference type="ARBA" id="ARBA00008650"/>
    </source>
</evidence>
<feature type="region of interest" description="Disordered" evidence="8">
    <location>
        <begin position="96"/>
        <end position="119"/>
    </location>
</feature>
<evidence type="ECO:0000256" key="4">
    <source>
        <dbReference type="ARBA" id="ARBA00022525"/>
    </source>
</evidence>
<feature type="chain" id="PRO_5045036154" description="Uteroglobin" evidence="9">
    <location>
        <begin position="22"/>
        <end position="119"/>
    </location>
</feature>
<evidence type="ECO:0000256" key="3">
    <source>
        <dbReference type="ARBA" id="ARBA00020696"/>
    </source>
</evidence>
<evidence type="ECO:0000256" key="9">
    <source>
        <dbReference type="SAM" id="SignalP"/>
    </source>
</evidence>
<dbReference type="PRINTS" id="PR00486">
    <property type="entry name" value="UTEROGLOBIN"/>
</dbReference>
<dbReference type="PANTHER" id="PTHR10136:SF6">
    <property type="entry name" value="UTEROGLOBIN"/>
    <property type="match status" value="1"/>
</dbReference>
<evidence type="ECO:0000313" key="11">
    <source>
        <dbReference type="RefSeq" id="XP_008571736.1"/>
    </source>
</evidence>
<reference evidence="11" key="1">
    <citation type="submission" date="2025-08" db="UniProtKB">
        <authorList>
            <consortium name="RefSeq"/>
        </authorList>
    </citation>
    <scope>IDENTIFICATION</scope>
</reference>
<dbReference type="CDD" id="cd00633">
    <property type="entry name" value="Secretoglobin"/>
    <property type="match status" value="1"/>
</dbReference>
<protein>
    <recommendedName>
        <fullName evidence="3">Uteroglobin</fullName>
    </recommendedName>
    <alternativeName>
        <fullName evidence="7">Secretoglobin family 1A member 1</fullName>
    </alternativeName>
</protein>
<dbReference type="InterPro" id="IPR016126">
    <property type="entry name" value="Secretoglobin"/>
</dbReference>
<gene>
    <name evidence="11" type="primary">SCGB1A1</name>
</gene>
<evidence type="ECO:0000256" key="7">
    <source>
        <dbReference type="ARBA" id="ARBA00031712"/>
    </source>
</evidence>
<keyword evidence="6" id="KW-1015">Disulfide bond</keyword>
<accession>A0ABM0QTP5</accession>
<dbReference type="Gene3D" id="1.10.210.10">
    <property type="entry name" value="Secretoglobin"/>
    <property type="match status" value="1"/>
</dbReference>
<proteinExistence type="inferred from homology"/>
<dbReference type="GeneID" id="103591107"/>
<keyword evidence="9" id="KW-0732">Signal</keyword>
<evidence type="ECO:0000256" key="6">
    <source>
        <dbReference type="ARBA" id="ARBA00023157"/>
    </source>
</evidence>
<feature type="signal peptide" evidence="9">
    <location>
        <begin position="1"/>
        <end position="21"/>
    </location>
</feature>
<dbReference type="PROSITE" id="PS51311">
    <property type="entry name" value="SCGB"/>
    <property type="match status" value="1"/>
</dbReference>
<dbReference type="SMART" id="SM00096">
    <property type="entry name" value="UTG"/>
    <property type="match status" value="1"/>
</dbReference>
<dbReference type="RefSeq" id="XP_008571736.1">
    <property type="nucleotide sequence ID" value="XM_008573514.1"/>
</dbReference>
<comment type="subcellular location">
    <subcellularLocation>
        <location evidence="1">Secreted</location>
    </subcellularLocation>
</comment>
<evidence type="ECO:0000256" key="1">
    <source>
        <dbReference type="ARBA" id="ARBA00004613"/>
    </source>
</evidence>
<organism evidence="10 11">
    <name type="scientific">Galeopterus variegatus</name>
    <name type="common">Malayan flying lemur</name>
    <name type="synonym">Cynocephalus variegatus</name>
    <dbReference type="NCBI Taxonomy" id="482537"/>
    <lineage>
        <taxon>Eukaryota</taxon>
        <taxon>Metazoa</taxon>
        <taxon>Chordata</taxon>
        <taxon>Craniata</taxon>
        <taxon>Vertebrata</taxon>
        <taxon>Euteleostomi</taxon>
        <taxon>Mammalia</taxon>
        <taxon>Eutheria</taxon>
        <taxon>Euarchontoglires</taxon>
        <taxon>Dermoptera</taxon>
        <taxon>Cynocephalidae</taxon>
        <taxon>Galeopterus</taxon>
    </lineage>
</organism>
<dbReference type="InterPro" id="IPR043215">
    <property type="entry name" value="Secretoglobin_1C-like"/>
</dbReference>
<evidence type="ECO:0000256" key="8">
    <source>
        <dbReference type="SAM" id="MobiDB-lite"/>
    </source>
</evidence>
<dbReference type="SUPFAM" id="SSF48201">
    <property type="entry name" value="Uteroglobin-like"/>
    <property type="match status" value="1"/>
</dbReference>
<dbReference type="Pfam" id="PF01099">
    <property type="entry name" value="Uteroglobin"/>
    <property type="match status" value="1"/>
</dbReference>
<dbReference type="InterPro" id="IPR000329">
    <property type="entry name" value="Uteroglobin"/>
</dbReference>